<proteinExistence type="predicted"/>
<sequence>MRHLMNTNGCDIDAHIMHTGKLTCQQRANLNLNDKSRAFKRHFKSLQALWQIIAHPARFAPPQPLPVALPDWNDFFNAQHDMRFIWLGHSSLLCSSGKTTVLIDPIFARYAAPIPFIIKRFQKPPLAITELPPIDWILITHNHYDHLDKKTIRYFSKHTTKFVIPRGLENFFIRLGIQRQRIFALNHWESLTLNDITLHSVPARHYSGRHLFDHNRSLCAAYVLQTPFEKFFFSGDTAFGNGDHFRAIAARFGAFDFVFMENGQYHCAWHNHHLMPDETIAAVKILQARCWTPIHWGAYALSTHLWHESVSQTWALTQKTCLKMCTPRLGAVFSRTHESDKWW</sequence>
<dbReference type="Gene3D" id="3.60.15.10">
    <property type="entry name" value="Ribonuclease Z/Hydroxyacylglutathione hydrolase-like"/>
    <property type="match status" value="1"/>
</dbReference>
<dbReference type="AlphaFoldDB" id="A5EUW9"/>
<dbReference type="HOGENOM" id="CLU_020884_0_2_6"/>
<dbReference type="SUPFAM" id="SSF56281">
    <property type="entry name" value="Metallo-hydrolase/oxidoreductase"/>
    <property type="match status" value="1"/>
</dbReference>
<reference evidence="2 3" key="1">
    <citation type="journal article" date="2007" name="Nat. Biotechnol.">
        <title>Genome sequence and identification of candidate vaccine antigens from the animal pathogen Dichelobacter nodosus.</title>
        <authorList>
            <person name="Myers G.S."/>
            <person name="Parker D."/>
            <person name="Al-Hasani K."/>
            <person name="Kennan R.M."/>
            <person name="Seemann T."/>
            <person name="Ren Q."/>
            <person name="Badger J.H."/>
            <person name="Selengut J.D."/>
            <person name="Deboy R.T."/>
            <person name="Tettelin H."/>
            <person name="Boyce J.D."/>
            <person name="McCarl V.P."/>
            <person name="Han X."/>
            <person name="Nelson W.C."/>
            <person name="Madupu R."/>
            <person name="Mohamoud Y."/>
            <person name="Holley T."/>
            <person name="Fedorova N."/>
            <person name="Khouri H."/>
            <person name="Bottomley S.P."/>
            <person name="Whittington R.J."/>
            <person name="Adler B."/>
            <person name="Songer J.G."/>
            <person name="Rood J.I."/>
            <person name="Paulsen I.T."/>
        </authorList>
    </citation>
    <scope>NUCLEOTIDE SEQUENCE [LARGE SCALE GENOMIC DNA]</scope>
    <source>
        <strain evidence="2 3">VCS1703A</strain>
    </source>
</reference>
<accession>A5EUW9</accession>
<dbReference type="InterPro" id="IPR036866">
    <property type="entry name" value="RibonucZ/Hydroxyglut_hydro"/>
</dbReference>
<keyword evidence="3" id="KW-1185">Reference proteome</keyword>
<dbReference type="Pfam" id="PF12706">
    <property type="entry name" value="Lactamase_B_2"/>
    <property type="match status" value="1"/>
</dbReference>
<dbReference type="GO" id="GO:0005737">
    <property type="term" value="C:cytoplasm"/>
    <property type="evidence" value="ECO:0007669"/>
    <property type="project" value="TreeGrafter"/>
</dbReference>
<dbReference type="PANTHER" id="PTHR15032:SF4">
    <property type="entry name" value="N-ACYL-PHOSPHATIDYLETHANOLAMINE-HYDROLYZING PHOSPHOLIPASE D"/>
    <property type="match status" value="1"/>
</dbReference>
<dbReference type="Proteomes" id="UP000000248">
    <property type="component" value="Chromosome"/>
</dbReference>
<evidence type="ECO:0000313" key="2">
    <source>
        <dbReference type="EMBL" id="ABQ13801.1"/>
    </source>
</evidence>
<dbReference type="STRING" id="246195.DNO_0785"/>
<feature type="domain" description="Metallo-beta-lactamase" evidence="1">
    <location>
        <begin position="99"/>
        <end position="296"/>
    </location>
</feature>
<dbReference type="EMBL" id="CP000513">
    <property type="protein sequence ID" value="ABQ13801.1"/>
    <property type="molecule type" value="Genomic_DNA"/>
</dbReference>
<keyword evidence="2" id="KW-0378">Hydrolase</keyword>
<dbReference type="PANTHER" id="PTHR15032">
    <property type="entry name" value="N-ACYL-PHOSPHATIDYLETHANOLAMINE-HYDROLYZING PHOSPHOLIPASE D"/>
    <property type="match status" value="1"/>
</dbReference>
<evidence type="ECO:0000259" key="1">
    <source>
        <dbReference type="Pfam" id="PF12706"/>
    </source>
</evidence>
<gene>
    <name evidence="2" type="ordered locus">DNO_0785</name>
</gene>
<dbReference type="KEGG" id="dno:DNO_0785"/>
<dbReference type="InterPro" id="IPR001279">
    <property type="entry name" value="Metallo-B-lactamas"/>
</dbReference>
<protein>
    <submittedName>
        <fullName evidence="2">Metallo-hydrolase family protein</fullName>
    </submittedName>
</protein>
<evidence type="ECO:0000313" key="3">
    <source>
        <dbReference type="Proteomes" id="UP000000248"/>
    </source>
</evidence>
<dbReference type="GO" id="GO:0016787">
    <property type="term" value="F:hydrolase activity"/>
    <property type="evidence" value="ECO:0007669"/>
    <property type="project" value="UniProtKB-KW"/>
</dbReference>
<organism evidence="2 3">
    <name type="scientific">Dichelobacter nodosus (strain VCS1703A)</name>
    <dbReference type="NCBI Taxonomy" id="246195"/>
    <lineage>
        <taxon>Bacteria</taxon>
        <taxon>Pseudomonadati</taxon>
        <taxon>Pseudomonadota</taxon>
        <taxon>Gammaproteobacteria</taxon>
        <taxon>Cardiobacteriales</taxon>
        <taxon>Cardiobacteriaceae</taxon>
        <taxon>Dichelobacter</taxon>
    </lineage>
</organism>
<dbReference type="eggNOG" id="COG2220">
    <property type="taxonomic scope" value="Bacteria"/>
</dbReference>
<name>A5EUW9_DICNV</name>